<dbReference type="PANTHER" id="PTHR35788:SF1">
    <property type="entry name" value="EXPORTED PROTEIN"/>
    <property type="match status" value="1"/>
</dbReference>
<name>A0A1H1CR55_9BACI</name>
<sequence>MKTVILSFLLASTPLTIINDENTVGELSRNDFALTYVDSLFVDNQKLELEMNILSEKVYEKATDAKLNDEGQIVQEKPGLTLDRIKFRQLFQDYFYENSREEIILPKQKVYPRVDSELLAEIREKEIGSYTTYFKKNNKERSHNILLAAEAINNHVVFPGKRFSFNNVVGKRTKERGYKRAPVIVKGELAEDIGGGICQVSSTLYNAVELKGVQIIERYSHSRSVPYVPPGRDATVSWYGPDFVFKNNYRQPILIRATADEGKMIIRILSSESL</sequence>
<accession>A0A1H1CR55</accession>
<dbReference type="PANTHER" id="PTHR35788">
    <property type="entry name" value="EXPORTED PROTEIN-RELATED"/>
    <property type="match status" value="1"/>
</dbReference>
<proteinExistence type="predicted"/>
<dbReference type="Proteomes" id="UP000199444">
    <property type="component" value="Unassembled WGS sequence"/>
</dbReference>
<dbReference type="RefSeq" id="WP_254788758.1">
    <property type="nucleotide sequence ID" value="NZ_FNKD01000002.1"/>
</dbReference>
<keyword evidence="2" id="KW-1185">Reference proteome</keyword>
<dbReference type="InterPro" id="IPR052913">
    <property type="entry name" value="Glycopeptide_resist_protein"/>
</dbReference>
<gene>
    <name evidence="1" type="ORF">SAMN05216231_2361</name>
</gene>
<evidence type="ECO:0000313" key="2">
    <source>
        <dbReference type="Proteomes" id="UP000199444"/>
    </source>
</evidence>
<reference evidence="1 2" key="1">
    <citation type="submission" date="2016-10" db="EMBL/GenBank/DDBJ databases">
        <authorList>
            <person name="de Groot N.N."/>
        </authorList>
    </citation>
    <scope>NUCLEOTIDE SEQUENCE [LARGE SCALE GENOMIC DNA]</scope>
    <source>
        <strain evidence="1 2">CGMCC 1.10449</strain>
    </source>
</reference>
<dbReference type="Pfam" id="PF04294">
    <property type="entry name" value="VanW"/>
    <property type="match status" value="1"/>
</dbReference>
<dbReference type="STRING" id="553311.SAMN05216231_2361"/>
<dbReference type="InterPro" id="IPR007391">
    <property type="entry name" value="Vancomycin_resist_VanW"/>
</dbReference>
<evidence type="ECO:0000313" key="1">
    <source>
        <dbReference type="EMBL" id="SDQ66499.1"/>
    </source>
</evidence>
<organism evidence="1 2">
    <name type="scientific">Virgibacillus salinus</name>
    <dbReference type="NCBI Taxonomy" id="553311"/>
    <lineage>
        <taxon>Bacteria</taxon>
        <taxon>Bacillati</taxon>
        <taxon>Bacillota</taxon>
        <taxon>Bacilli</taxon>
        <taxon>Bacillales</taxon>
        <taxon>Bacillaceae</taxon>
        <taxon>Virgibacillus</taxon>
    </lineage>
</organism>
<protein>
    <submittedName>
        <fullName evidence="1">VanW like protein</fullName>
    </submittedName>
</protein>
<dbReference type="AlphaFoldDB" id="A0A1H1CR55"/>
<dbReference type="EMBL" id="FNKD01000002">
    <property type="protein sequence ID" value="SDQ66499.1"/>
    <property type="molecule type" value="Genomic_DNA"/>
</dbReference>